<dbReference type="InterPro" id="IPR008023">
    <property type="entry name" value="DUF748"/>
</dbReference>
<dbReference type="RefSeq" id="WP_275633338.1">
    <property type="nucleotide sequence ID" value="NZ_JARGYD010000005.1"/>
</dbReference>
<evidence type="ECO:0000313" key="2">
    <source>
        <dbReference type="Proteomes" id="UP001595632"/>
    </source>
</evidence>
<gene>
    <name evidence="1" type="ORF">ACFOGP_07485</name>
</gene>
<accession>A0ABV7GM74</accession>
<dbReference type="PANTHER" id="PTHR30441:SF4">
    <property type="entry name" value="PROTEIN ASMA"/>
    <property type="match status" value="1"/>
</dbReference>
<dbReference type="InterPro" id="IPR052894">
    <property type="entry name" value="AsmA-related"/>
</dbReference>
<dbReference type="PANTHER" id="PTHR30441">
    <property type="entry name" value="DUF748 DOMAIN-CONTAINING PROTEIN"/>
    <property type="match status" value="1"/>
</dbReference>
<protein>
    <submittedName>
        <fullName evidence="1">AsmA family protein</fullName>
    </submittedName>
</protein>
<evidence type="ECO:0000313" key="1">
    <source>
        <dbReference type="EMBL" id="MFC3142545.1"/>
    </source>
</evidence>
<dbReference type="Proteomes" id="UP001595632">
    <property type="component" value="Unassembled WGS sequence"/>
</dbReference>
<dbReference type="EMBL" id="JBHRTB010000010">
    <property type="protein sequence ID" value="MFC3142545.1"/>
    <property type="molecule type" value="Genomic_DNA"/>
</dbReference>
<comment type="caution">
    <text evidence="1">The sequence shown here is derived from an EMBL/GenBank/DDBJ whole genome shotgun (WGS) entry which is preliminary data.</text>
</comment>
<reference evidence="2" key="1">
    <citation type="journal article" date="2019" name="Int. J. Syst. Evol. Microbiol.">
        <title>The Global Catalogue of Microorganisms (GCM) 10K type strain sequencing project: providing services to taxonomists for standard genome sequencing and annotation.</title>
        <authorList>
            <consortium name="The Broad Institute Genomics Platform"/>
            <consortium name="The Broad Institute Genome Sequencing Center for Infectious Disease"/>
            <person name="Wu L."/>
            <person name="Ma J."/>
        </authorList>
    </citation>
    <scope>NUCLEOTIDE SEQUENCE [LARGE SCALE GENOMIC DNA]</scope>
    <source>
        <strain evidence="2">KCTC 52366</strain>
    </source>
</reference>
<organism evidence="1 2">
    <name type="scientific">Psychromarinibacter halotolerans</name>
    <dbReference type="NCBI Taxonomy" id="1775175"/>
    <lineage>
        <taxon>Bacteria</taxon>
        <taxon>Pseudomonadati</taxon>
        <taxon>Pseudomonadota</taxon>
        <taxon>Alphaproteobacteria</taxon>
        <taxon>Rhodobacterales</taxon>
        <taxon>Paracoccaceae</taxon>
        <taxon>Psychromarinibacter</taxon>
    </lineage>
</organism>
<dbReference type="Pfam" id="PF05359">
    <property type="entry name" value="DUF748"/>
    <property type="match status" value="1"/>
</dbReference>
<keyword evidence="2" id="KW-1185">Reference proteome</keyword>
<sequence>MRWIVRIGLALVAVLALGLGALVLFPTERIARIATERFEAATGREMTIAGDIRPSIYPVVGVSTGPVTIANADWSDAGPLLTADGLSLGVDLMALIGGDIHITHVAADAPEVLLEIAADGRRNWDMSDPVTAEAAQPDDVPETVETPGGLPVFAVDEARVTAGHVVFIDHAAGRRTEVSAIDLTAHLPDFAGAADAQVSAVMNGQPIGAEVAVSQLSAFLQAGAVPVSVAATVGGNSLSFEGRGGLSPVAAGGRLSADVAAMTDLFALLDQPAPAIPEGLGRRIALDAEVTATDQARLTLRDGTLTLDGNRLAVEADVDLAGAKPNIVGRITGGALDLSALGGGSDGGGGGASGDGAATGWPTDSIDVSALHTANADISMQAESIDLGVVTLGRTNLRTTLADGRALTEFRELGAYGGTVAGAFVVNGNGGLSVRANLTGAGLALQPLLEQAADYDRLDAPADFTLNLLGVGNSVDALMRSLSGDGALGLGQGELRGLDIAGMVRNMDASYVGEGQKTIFDSVAMTFAIDGGVLRNDDLALAAPLLTATGEGTVGLGEQVLDYRLLPVLLEQQTGQGLRVPLIISGPWADPRFRLDLESLVEQEFGDEIEELKTRAETVVTDKISEELGVEVDSLDNIEDTLKEELTNRAAGELLKLLGGN</sequence>
<name>A0ABV7GM74_9RHOB</name>
<proteinExistence type="predicted"/>